<dbReference type="AlphaFoldDB" id="A0A845F196"/>
<evidence type="ECO:0000313" key="2">
    <source>
        <dbReference type="Proteomes" id="UP000447833"/>
    </source>
</evidence>
<organism evidence="1 2">
    <name type="scientific">Guptibacillus hwajinpoensis</name>
    <dbReference type="NCBI Taxonomy" id="208199"/>
    <lineage>
        <taxon>Bacteria</taxon>
        <taxon>Bacillati</taxon>
        <taxon>Bacillota</taxon>
        <taxon>Bacilli</taxon>
        <taxon>Bacillales</taxon>
        <taxon>Guptibacillaceae</taxon>
        <taxon>Guptibacillus</taxon>
    </lineage>
</organism>
<comment type="caution">
    <text evidence="1">The sequence shown here is derived from an EMBL/GenBank/DDBJ whole genome shotgun (WGS) entry which is preliminary data.</text>
</comment>
<protein>
    <submittedName>
        <fullName evidence="1">Uncharacterized protein</fullName>
    </submittedName>
</protein>
<dbReference type="Proteomes" id="UP000447833">
    <property type="component" value="Unassembled WGS sequence"/>
</dbReference>
<sequence>MAQILFKVQNVKRLVDHHIPDTFEASVEVEIINRENGELLKTGLIPVQFNEHGSFPSISHIQTFEENKKLQAKLLFDIRRYVRKLRPYLQPDDD</sequence>
<name>A0A845F196_9BACL</name>
<evidence type="ECO:0000313" key="1">
    <source>
        <dbReference type="EMBL" id="MYL64653.1"/>
    </source>
</evidence>
<dbReference type="RefSeq" id="WP_160920073.1">
    <property type="nucleotide sequence ID" value="NZ_WMEY01000004.1"/>
</dbReference>
<gene>
    <name evidence="1" type="ORF">GLW07_14945</name>
</gene>
<dbReference type="EMBL" id="WMEY01000004">
    <property type="protein sequence ID" value="MYL64653.1"/>
    <property type="molecule type" value="Genomic_DNA"/>
</dbReference>
<accession>A0A845F196</accession>
<proteinExistence type="predicted"/>
<reference evidence="1 2" key="1">
    <citation type="submission" date="2019-11" db="EMBL/GenBank/DDBJ databases">
        <title>Genome sequences of 17 halophilic strains isolated from different environments.</title>
        <authorList>
            <person name="Furrow R.E."/>
        </authorList>
    </citation>
    <scope>NUCLEOTIDE SEQUENCE [LARGE SCALE GENOMIC DNA]</scope>
    <source>
        <strain evidence="1 2">22506_14_FS</strain>
    </source>
</reference>